<evidence type="ECO:0000256" key="1">
    <source>
        <dbReference type="SAM" id="Phobius"/>
    </source>
</evidence>
<keyword evidence="1" id="KW-1133">Transmembrane helix</keyword>
<feature type="transmembrane region" description="Helical" evidence="1">
    <location>
        <begin position="6"/>
        <end position="28"/>
    </location>
</feature>
<organism evidence="2">
    <name type="scientific">marine sediment metagenome</name>
    <dbReference type="NCBI Taxonomy" id="412755"/>
    <lineage>
        <taxon>unclassified sequences</taxon>
        <taxon>metagenomes</taxon>
        <taxon>ecological metagenomes</taxon>
    </lineage>
</organism>
<sequence length="41" mass="4527">MKRGTVIMIIAGCLVILLGPAVLGWMVVDRVGWERAREMGK</sequence>
<evidence type="ECO:0000313" key="2">
    <source>
        <dbReference type="EMBL" id="GAG33542.1"/>
    </source>
</evidence>
<keyword evidence="1" id="KW-0472">Membrane</keyword>
<gene>
    <name evidence="2" type="ORF">S01H1_74024</name>
</gene>
<dbReference type="AlphaFoldDB" id="X0XDS9"/>
<proteinExistence type="predicted"/>
<protein>
    <submittedName>
        <fullName evidence="2">Uncharacterized protein</fullName>
    </submittedName>
</protein>
<name>X0XDS9_9ZZZZ</name>
<dbReference type="EMBL" id="BARS01049488">
    <property type="protein sequence ID" value="GAG33542.1"/>
    <property type="molecule type" value="Genomic_DNA"/>
</dbReference>
<accession>X0XDS9</accession>
<feature type="non-terminal residue" evidence="2">
    <location>
        <position position="41"/>
    </location>
</feature>
<keyword evidence="1" id="KW-0812">Transmembrane</keyword>
<reference evidence="2" key="1">
    <citation type="journal article" date="2014" name="Front. Microbiol.">
        <title>High frequency of phylogenetically diverse reductive dehalogenase-homologous genes in deep subseafloor sedimentary metagenomes.</title>
        <authorList>
            <person name="Kawai M."/>
            <person name="Futagami T."/>
            <person name="Toyoda A."/>
            <person name="Takaki Y."/>
            <person name="Nishi S."/>
            <person name="Hori S."/>
            <person name="Arai W."/>
            <person name="Tsubouchi T."/>
            <person name="Morono Y."/>
            <person name="Uchiyama I."/>
            <person name="Ito T."/>
            <person name="Fujiyama A."/>
            <person name="Inagaki F."/>
            <person name="Takami H."/>
        </authorList>
    </citation>
    <scope>NUCLEOTIDE SEQUENCE</scope>
    <source>
        <strain evidence="2">Expedition CK06-06</strain>
    </source>
</reference>
<comment type="caution">
    <text evidence="2">The sequence shown here is derived from an EMBL/GenBank/DDBJ whole genome shotgun (WGS) entry which is preliminary data.</text>
</comment>